<dbReference type="RefSeq" id="WP_002704557.1">
    <property type="nucleotide sequence ID" value="NZ_AAWS01000066.1"/>
</dbReference>
<dbReference type="EMBL" id="AAWS01000066">
    <property type="protein sequence ID" value="EAY24549.1"/>
    <property type="molecule type" value="Genomic_DNA"/>
</dbReference>
<dbReference type="SMART" id="SM00342">
    <property type="entry name" value="HTH_ARAC"/>
    <property type="match status" value="1"/>
</dbReference>
<dbReference type="InterPro" id="IPR020449">
    <property type="entry name" value="Tscrpt_reg_AraC-type_HTH"/>
</dbReference>
<name>A1ZYG5_MICM2</name>
<evidence type="ECO:0000313" key="5">
    <source>
        <dbReference type="EMBL" id="EAY24549.1"/>
    </source>
</evidence>
<keyword evidence="2" id="KW-0238">DNA-binding</keyword>
<evidence type="ECO:0000256" key="3">
    <source>
        <dbReference type="ARBA" id="ARBA00023163"/>
    </source>
</evidence>
<evidence type="ECO:0000256" key="2">
    <source>
        <dbReference type="ARBA" id="ARBA00023125"/>
    </source>
</evidence>
<reference evidence="5 6" key="1">
    <citation type="submission" date="2007-01" db="EMBL/GenBank/DDBJ databases">
        <authorList>
            <person name="Haygood M."/>
            <person name="Podell S."/>
            <person name="Anderson C."/>
            <person name="Hopkinson B."/>
            <person name="Roe K."/>
            <person name="Barbeau K."/>
            <person name="Gaasterland T."/>
            <person name="Ferriera S."/>
            <person name="Johnson J."/>
            <person name="Kravitz S."/>
            <person name="Beeson K."/>
            <person name="Sutton G."/>
            <person name="Rogers Y.-H."/>
            <person name="Friedman R."/>
            <person name="Frazier M."/>
            <person name="Venter J.C."/>
        </authorList>
    </citation>
    <scope>NUCLEOTIDE SEQUENCE [LARGE SCALE GENOMIC DNA]</scope>
    <source>
        <strain evidence="5 6">ATCC 23134</strain>
    </source>
</reference>
<dbReference type="PANTHER" id="PTHR43280:SF32">
    <property type="entry name" value="TRANSCRIPTIONAL REGULATORY PROTEIN"/>
    <property type="match status" value="1"/>
</dbReference>
<keyword evidence="3" id="KW-0804">Transcription</keyword>
<comment type="caution">
    <text evidence="5">The sequence shown here is derived from an EMBL/GenBank/DDBJ whole genome shotgun (WGS) entry which is preliminary data.</text>
</comment>
<evidence type="ECO:0000259" key="4">
    <source>
        <dbReference type="PROSITE" id="PS01124"/>
    </source>
</evidence>
<proteinExistence type="predicted"/>
<dbReference type="OrthoDB" id="643086at2"/>
<dbReference type="Gene3D" id="1.10.10.60">
    <property type="entry name" value="Homeodomain-like"/>
    <property type="match status" value="2"/>
</dbReference>
<dbReference type="eggNOG" id="COG2207">
    <property type="taxonomic scope" value="Bacteria"/>
</dbReference>
<evidence type="ECO:0000313" key="6">
    <source>
        <dbReference type="Proteomes" id="UP000004095"/>
    </source>
</evidence>
<dbReference type="GO" id="GO:0043565">
    <property type="term" value="F:sequence-specific DNA binding"/>
    <property type="evidence" value="ECO:0007669"/>
    <property type="project" value="InterPro"/>
</dbReference>
<keyword evidence="6" id="KW-1185">Reference proteome</keyword>
<dbReference type="PRINTS" id="PR00032">
    <property type="entry name" value="HTHARAC"/>
</dbReference>
<dbReference type="SUPFAM" id="SSF46689">
    <property type="entry name" value="Homeodomain-like"/>
    <property type="match status" value="1"/>
</dbReference>
<dbReference type="InterPro" id="IPR018060">
    <property type="entry name" value="HTH_AraC"/>
</dbReference>
<dbReference type="Pfam" id="PF12833">
    <property type="entry name" value="HTH_18"/>
    <property type="match status" value="1"/>
</dbReference>
<dbReference type="PANTHER" id="PTHR43280">
    <property type="entry name" value="ARAC-FAMILY TRANSCRIPTIONAL REGULATOR"/>
    <property type="match status" value="1"/>
</dbReference>
<dbReference type="AlphaFoldDB" id="A1ZYG5"/>
<organism evidence="5 6">
    <name type="scientific">Microscilla marina ATCC 23134</name>
    <dbReference type="NCBI Taxonomy" id="313606"/>
    <lineage>
        <taxon>Bacteria</taxon>
        <taxon>Pseudomonadati</taxon>
        <taxon>Bacteroidota</taxon>
        <taxon>Cytophagia</taxon>
        <taxon>Cytophagales</taxon>
        <taxon>Microscillaceae</taxon>
        <taxon>Microscilla</taxon>
    </lineage>
</organism>
<dbReference type="PROSITE" id="PS01124">
    <property type="entry name" value="HTH_ARAC_FAMILY_2"/>
    <property type="match status" value="1"/>
</dbReference>
<gene>
    <name evidence="5" type="ORF">M23134_06952</name>
</gene>
<dbReference type="InterPro" id="IPR009057">
    <property type="entry name" value="Homeodomain-like_sf"/>
</dbReference>
<sequence length="302" mass="34961">MGQEIIKIQSISQLHDMAGFEKPKHPLISVVDVSKIKINKDLLNVKLSPNLYYIGLKNADCGIQYGRNHYDFSEGVLAFQSPHQVVAVTSETEFDKEQGWMLFFHPDLIRTTPLGENIEDYSFFSYDVHEALHLSDKEKKTLNDCVEKIKEEYNERIDNHSHRVIVSTLELLLNYCLRFYERQFNTRTAKNKDIVSQVENTLKDYYKTGQLPEYGAPSIHYIADKVHLSPTYLSDLLKKETGRSAKDHINDFLVDKAKTLLLSTEDSVSEIAYTLGFNYPHYFSRLFKNKTGFTPQKYREVG</sequence>
<keyword evidence="1" id="KW-0805">Transcription regulation</keyword>
<dbReference type="GO" id="GO:0003700">
    <property type="term" value="F:DNA-binding transcription factor activity"/>
    <property type="evidence" value="ECO:0007669"/>
    <property type="project" value="InterPro"/>
</dbReference>
<feature type="domain" description="HTH araC/xylS-type" evidence="4">
    <location>
        <begin position="192"/>
        <end position="301"/>
    </location>
</feature>
<protein>
    <submittedName>
        <fullName evidence="5">Transcriptional regulator</fullName>
    </submittedName>
</protein>
<evidence type="ECO:0000256" key="1">
    <source>
        <dbReference type="ARBA" id="ARBA00023015"/>
    </source>
</evidence>
<dbReference type="Proteomes" id="UP000004095">
    <property type="component" value="Unassembled WGS sequence"/>
</dbReference>
<accession>A1ZYG5</accession>